<organism evidence="2 3">
    <name type="scientific">Bacteroides ovatus</name>
    <dbReference type="NCBI Taxonomy" id="28116"/>
    <lineage>
        <taxon>Bacteria</taxon>
        <taxon>Pseudomonadati</taxon>
        <taxon>Bacteroidota</taxon>
        <taxon>Bacteroidia</taxon>
        <taxon>Bacteroidales</taxon>
        <taxon>Bacteroidaceae</taxon>
        <taxon>Bacteroides</taxon>
    </lineage>
</organism>
<feature type="domain" description="Helix-turn-helix" evidence="1">
    <location>
        <begin position="51"/>
        <end position="99"/>
    </location>
</feature>
<dbReference type="InterPro" id="IPR041657">
    <property type="entry name" value="HTH_17"/>
</dbReference>
<dbReference type="InterPro" id="IPR009061">
    <property type="entry name" value="DNA-bd_dom_put_sf"/>
</dbReference>
<dbReference type="RefSeq" id="WP_074635694.1">
    <property type="nucleotide sequence ID" value="NZ_FNDO01000002.1"/>
</dbReference>
<dbReference type="InterPro" id="IPR010093">
    <property type="entry name" value="SinI_DNA-bd"/>
</dbReference>
<sequence>MEKQRINQKILCKRMDELEMAISELNTLEASEINKRLLKIENMLYAAKDTLTSQEAANYIGISLSQLYKLTSKSKIPYYKPQGKMVYFAKKELDEWMRQDHYPVITQNSQSNEV</sequence>
<evidence type="ECO:0000313" key="2">
    <source>
        <dbReference type="EMBL" id="SDH19467.1"/>
    </source>
</evidence>
<dbReference type="EMBL" id="FNDO01000002">
    <property type="protein sequence ID" value="SDH19467.1"/>
    <property type="molecule type" value="Genomic_DNA"/>
</dbReference>
<dbReference type="SUPFAM" id="SSF46955">
    <property type="entry name" value="Putative DNA-binding domain"/>
    <property type="match status" value="1"/>
</dbReference>
<reference evidence="2 3" key="1">
    <citation type="submission" date="2016-10" db="EMBL/GenBank/DDBJ databases">
        <authorList>
            <person name="de Groot N.N."/>
        </authorList>
    </citation>
    <scope>NUCLEOTIDE SEQUENCE [LARGE SCALE GENOMIC DNA]</scope>
    <source>
        <strain evidence="2 3">NLAE-zl-C57</strain>
    </source>
</reference>
<accession>A0A1G8AF16</accession>
<dbReference type="GO" id="GO:0003677">
    <property type="term" value="F:DNA binding"/>
    <property type="evidence" value="ECO:0007669"/>
    <property type="project" value="InterPro"/>
</dbReference>
<dbReference type="NCBIfam" id="TIGR01764">
    <property type="entry name" value="excise"/>
    <property type="match status" value="1"/>
</dbReference>
<dbReference type="Proteomes" id="UP000181870">
    <property type="component" value="Unassembled WGS sequence"/>
</dbReference>
<dbReference type="Pfam" id="PF12728">
    <property type="entry name" value="HTH_17"/>
    <property type="match status" value="1"/>
</dbReference>
<dbReference type="AlphaFoldDB" id="A0A1G8AF16"/>
<name>A0A1G8AF16_BACOV</name>
<proteinExistence type="predicted"/>
<evidence type="ECO:0000313" key="3">
    <source>
        <dbReference type="Proteomes" id="UP000181870"/>
    </source>
</evidence>
<protein>
    <submittedName>
        <fullName evidence="2">DNA binding domain-containing protein, excisionase family</fullName>
    </submittedName>
</protein>
<evidence type="ECO:0000259" key="1">
    <source>
        <dbReference type="Pfam" id="PF12728"/>
    </source>
</evidence>
<gene>
    <name evidence="2" type="ORF">SAMN05192582_1002154</name>
</gene>